<evidence type="ECO:0000313" key="2">
    <source>
        <dbReference type="EMBL" id="PTB96273.1"/>
    </source>
</evidence>
<evidence type="ECO:0008006" key="4">
    <source>
        <dbReference type="Google" id="ProtNLM"/>
    </source>
</evidence>
<proteinExistence type="predicted"/>
<evidence type="ECO:0000313" key="3">
    <source>
        <dbReference type="Proteomes" id="UP000240608"/>
    </source>
</evidence>
<keyword evidence="1" id="KW-0732">Signal</keyword>
<dbReference type="EMBL" id="PYVU01000058">
    <property type="protein sequence ID" value="PTB96273.1"/>
    <property type="molecule type" value="Genomic_DNA"/>
</dbReference>
<evidence type="ECO:0000256" key="1">
    <source>
        <dbReference type="SAM" id="SignalP"/>
    </source>
</evidence>
<dbReference type="Proteomes" id="UP000240608">
    <property type="component" value="Unassembled WGS sequence"/>
</dbReference>
<protein>
    <recommendedName>
        <fullName evidence="4">DUF3575 domain-containing protein</fullName>
    </recommendedName>
</protein>
<organism evidence="2 3">
    <name type="scientific">Marivirga lumbricoides</name>
    <dbReference type="NCBI Taxonomy" id="1046115"/>
    <lineage>
        <taxon>Bacteria</taxon>
        <taxon>Pseudomonadati</taxon>
        <taxon>Bacteroidota</taxon>
        <taxon>Cytophagia</taxon>
        <taxon>Cytophagales</taxon>
        <taxon>Marivirgaceae</taxon>
        <taxon>Marivirga</taxon>
    </lineage>
</organism>
<reference evidence="2 3" key="1">
    <citation type="submission" date="2018-03" db="EMBL/GenBank/DDBJ databases">
        <title>Cross-interface Injection: A General Nanoliter Liquid Handling Method Applied to Single Cells Genome Amplification Automated Nanoliter Liquid Handling Applied to Single Cell Multiple Displacement Amplification.</title>
        <authorList>
            <person name="Yun J."/>
            <person name="Xu P."/>
            <person name="Xu J."/>
            <person name="Dai X."/>
            <person name="Wang Y."/>
            <person name="Zheng X."/>
            <person name="Cao C."/>
            <person name="Yi Q."/>
            <person name="Zhu Y."/>
            <person name="Wang L."/>
            <person name="Dong Z."/>
            <person name="Huang Y."/>
            <person name="Huang L."/>
            <person name="Du W."/>
        </authorList>
    </citation>
    <scope>NUCLEOTIDE SEQUENCE [LARGE SCALE GENOMIC DNA]</scope>
    <source>
        <strain evidence="2 3">Z-D1-2</strain>
    </source>
</reference>
<accession>A0A2T4DR37</accession>
<dbReference type="AlphaFoldDB" id="A0A2T4DR37"/>
<feature type="signal peptide" evidence="1">
    <location>
        <begin position="1"/>
        <end position="21"/>
    </location>
</feature>
<sequence length="229" mass="26858">MKSKFFVLFISALLLHKVAFGQDDEVDDSDDSYYLAQFSISSFFERYNSVDVGMLKSINNRGLGFHLGYIYDINSFYEENESNWFKNVNGLKLFLQYRFYIEEGSQYPSNSRTFFEIESAFYYVNFNSERIVGYECRNEFGDCEYYRYFDSEINRFLPSLYLKLGKEFDFDPLVITLTGGLGVRHIFDVSDIPKNPEPDKFFFTNGEANNMSSGTRFNLRLGILVGYKF</sequence>
<feature type="chain" id="PRO_5015420926" description="DUF3575 domain-containing protein" evidence="1">
    <location>
        <begin position="22"/>
        <end position="229"/>
    </location>
</feature>
<name>A0A2T4DR37_9BACT</name>
<gene>
    <name evidence="2" type="ORF">C9994_08055</name>
</gene>
<comment type="caution">
    <text evidence="2">The sequence shown here is derived from an EMBL/GenBank/DDBJ whole genome shotgun (WGS) entry which is preliminary data.</text>
</comment>